<keyword evidence="3" id="KW-1185">Reference proteome</keyword>
<sequence>MAQQMKQPKLEVNAARVAAVAAAASVATSVQQQQPRQTAPHGLGQAWKGQEPRGDGPRIAFIVTTSDSLQQIRVWINYHRAIGVTTFYIFADGQAARADNVAALRAIPGVTVVLRDAELRRRHENSRIWKESWLSAFFHKPCNHELFVLQSLNMEVGIEMAQKDGVDWLLHVDTDELIHPSGSPDFSLQEVLGQVPHDVDTLVFPNYESLPEREDVVDPFLEVSLFKKNYAHVVSDLYFKSYGTVARGNPNYFITYGNGKSAARVQQGMRPNGAHRWHSYVKTPKEWSSDQAAVLHYTYNRFGDLKSRRDRCDCAPTEEDAKRCFILPFDRMAFLEASLKNDKELMDWFRQRLVWDDPAVVNDLLKKGLFTRIYEPQLMIRGFVDAENQAEAAAKAAAQQAQQAAAAAAAAAVEQQQAQQAAAAAAAAQQQQDAAAAQQQAVAAAAAASQQQDATAAQAAATQQAQQAAVAAQQEQDAAAAQAAVQQQAQQAAAAAVAQQQAAAAAQATANAAAQGQAQQAAAAAAVQEQQQQQAQQAAFAAAVQQKAGEAATLITTTQQAGVGGQQQGVTGVQ</sequence>
<dbReference type="PANTHER" id="PTHR46701:SF7">
    <property type="entry name" value="GLYCOSYLTRANSFERASE-LIKE KOBITO 1"/>
    <property type="match status" value="1"/>
</dbReference>
<organism evidence="2 3">
    <name type="scientific">Micractinium conductrix</name>
    <dbReference type="NCBI Taxonomy" id="554055"/>
    <lineage>
        <taxon>Eukaryota</taxon>
        <taxon>Viridiplantae</taxon>
        <taxon>Chlorophyta</taxon>
        <taxon>core chlorophytes</taxon>
        <taxon>Trebouxiophyceae</taxon>
        <taxon>Chlorellales</taxon>
        <taxon>Chlorellaceae</taxon>
        <taxon>Chlorella clade</taxon>
        <taxon>Micractinium</taxon>
    </lineage>
</organism>
<dbReference type="PANTHER" id="PTHR46701">
    <property type="entry name" value="GLYCOSYLTRANSFERASE-LIKE KOBITO 1"/>
    <property type="match status" value="1"/>
</dbReference>
<dbReference type="EMBL" id="LHPF02000057">
    <property type="protein sequence ID" value="PSC67501.1"/>
    <property type="molecule type" value="Genomic_DNA"/>
</dbReference>
<comment type="caution">
    <text evidence="2">The sequence shown here is derived from an EMBL/GenBank/DDBJ whole genome shotgun (WGS) entry which is preliminary data.</text>
</comment>
<evidence type="ECO:0000313" key="2">
    <source>
        <dbReference type="EMBL" id="PSC67501.1"/>
    </source>
</evidence>
<dbReference type="GO" id="GO:0009737">
    <property type="term" value="P:response to abscisic acid"/>
    <property type="evidence" value="ECO:0007669"/>
    <property type="project" value="InterPro"/>
</dbReference>
<protein>
    <submittedName>
        <fullName evidence="2">Glycosyltransferase-like KOBITO 1</fullName>
    </submittedName>
</protein>
<reference evidence="2 3" key="1">
    <citation type="journal article" date="2018" name="Plant J.">
        <title>Genome sequences of Chlorella sorokiniana UTEX 1602 and Micractinium conductrix SAG 241.80: implications to maltose excretion by a green alga.</title>
        <authorList>
            <person name="Arriola M.B."/>
            <person name="Velmurugan N."/>
            <person name="Zhang Y."/>
            <person name="Plunkett M.H."/>
            <person name="Hondzo H."/>
            <person name="Barney B.M."/>
        </authorList>
    </citation>
    <scope>NUCLEOTIDE SEQUENCE [LARGE SCALE GENOMIC DNA]</scope>
    <source>
        <strain evidence="2 3">SAG 241.80</strain>
    </source>
</reference>
<evidence type="ECO:0000313" key="3">
    <source>
        <dbReference type="Proteomes" id="UP000239649"/>
    </source>
</evidence>
<dbReference type="STRING" id="554055.A0A2P6V088"/>
<dbReference type="AlphaFoldDB" id="A0A2P6V088"/>
<proteinExistence type="predicted"/>
<accession>A0A2P6V088</accession>
<gene>
    <name evidence="2" type="ORF">C2E20_8835</name>
</gene>
<dbReference type="GO" id="GO:0016740">
    <property type="term" value="F:transferase activity"/>
    <property type="evidence" value="ECO:0007669"/>
    <property type="project" value="UniProtKB-KW"/>
</dbReference>
<dbReference type="OrthoDB" id="433309at2759"/>
<evidence type="ECO:0000256" key="1">
    <source>
        <dbReference type="SAM" id="MobiDB-lite"/>
    </source>
</evidence>
<dbReference type="Proteomes" id="UP000239649">
    <property type="component" value="Unassembled WGS sequence"/>
</dbReference>
<dbReference type="InterPro" id="IPR044224">
    <property type="entry name" value="KOBITO1-like"/>
</dbReference>
<dbReference type="GO" id="GO:0030244">
    <property type="term" value="P:cellulose biosynthetic process"/>
    <property type="evidence" value="ECO:0007669"/>
    <property type="project" value="InterPro"/>
</dbReference>
<name>A0A2P6V088_9CHLO</name>
<feature type="region of interest" description="Disordered" evidence="1">
    <location>
        <begin position="29"/>
        <end position="52"/>
    </location>
</feature>